<sequence>MRGICPFCEKECNIESIETVEEIKVRGEAFEVETHYLKCRVCENTFDDPTSDHDPLELAYREYRKRHGMMQPEDIKAFRKKYGLSQGELS</sequence>
<feature type="non-terminal residue" evidence="1">
    <location>
        <position position="90"/>
    </location>
</feature>
<protein>
    <recommendedName>
        <fullName evidence="2">HTH cro/C1-type domain-containing protein</fullName>
    </recommendedName>
</protein>
<accession>X1SEC9</accession>
<dbReference type="AlphaFoldDB" id="X1SEC9"/>
<organism evidence="1">
    <name type="scientific">marine sediment metagenome</name>
    <dbReference type="NCBI Taxonomy" id="412755"/>
    <lineage>
        <taxon>unclassified sequences</taxon>
        <taxon>metagenomes</taxon>
        <taxon>ecological metagenomes</taxon>
    </lineage>
</organism>
<evidence type="ECO:0000313" key="1">
    <source>
        <dbReference type="EMBL" id="GAI73780.1"/>
    </source>
</evidence>
<reference evidence="1" key="1">
    <citation type="journal article" date="2014" name="Front. Microbiol.">
        <title>High frequency of phylogenetically diverse reductive dehalogenase-homologous genes in deep subseafloor sedimentary metagenomes.</title>
        <authorList>
            <person name="Kawai M."/>
            <person name="Futagami T."/>
            <person name="Toyoda A."/>
            <person name="Takaki Y."/>
            <person name="Nishi S."/>
            <person name="Hori S."/>
            <person name="Arai W."/>
            <person name="Tsubouchi T."/>
            <person name="Morono Y."/>
            <person name="Uchiyama I."/>
            <person name="Ito T."/>
            <person name="Fujiyama A."/>
            <person name="Inagaki F."/>
            <person name="Takami H."/>
        </authorList>
    </citation>
    <scope>NUCLEOTIDE SEQUENCE</scope>
    <source>
        <strain evidence="1">Expedition CK06-06</strain>
    </source>
</reference>
<comment type="caution">
    <text evidence="1">The sequence shown here is derived from an EMBL/GenBank/DDBJ whole genome shotgun (WGS) entry which is preliminary data.</text>
</comment>
<name>X1SEC9_9ZZZZ</name>
<proteinExistence type="predicted"/>
<evidence type="ECO:0008006" key="2">
    <source>
        <dbReference type="Google" id="ProtNLM"/>
    </source>
</evidence>
<dbReference type="EMBL" id="BARW01008866">
    <property type="protein sequence ID" value="GAI73780.1"/>
    <property type="molecule type" value="Genomic_DNA"/>
</dbReference>
<gene>
    <name evidence="1" type="ORF">S12H4_18024</name>
</gene>